<dbReference type="KEGG" id="smaa:IT774_13220"/>
<dbReference type="GO" id="GO:0005737">
    <property type="term" value="C:cytoplasm"/>
    <property type="evidence" value="ECO:0007669"/>
    <property type="project" value="TreeGrafter"/>
</dbReference>
<dbReference type="GO" id="GO:0032561">
    <property type="term" value="F:guanyl ribonucleotide binding"/>
    <property type="evidence" value="ECO:0007669"/>
    <property type="project" value="UniProtKB-ARBA"/>
</dbReference>
<evidence type="ECO:0000313" key="4">
    <source>
        <dbReference type="Proteomes" id="UP000595095"/>
    </source>
</evidence>
<sequence>MAYNIPRGWHQTRLEIKKSSFIGIAQHVADREQAMAFLKQVKAQYPDARHHCWAYLFGDPQMPVSVAMADDGEPSGTAGKPILNVLQHNQTGDVMIVVVRYFGGIKLGAGGLVRAYSGSTQMTLESLPTVAHVVLVKRHIVTDFKHEQFLRHFVDEHQGQIDKVSYDHRVHLTLALPETALTPLVSLAGSMGFTVYPLAQQ</sequence>
<evidence type="ECO:0000256" key="1">
    <source>
        <dbReference type="ARBA" id="ARBA00007665"/>
    </source>
</evidence>
<organism evidence="3 4">
    <name type="scientific">Salinimonas marina</name>
    <dbReference type="NCBI Taxonomy" id="2785918"/>
    <lineage>
        <taxon>Bacteria</taxon>
        <taxon>Pseudomonadati</taxon>
        <taxon>Pseudomonadota</taxon>
        <taxon>Gammaproteobacteria</taxon>
        <taxon>Alteromonadales</taxon>
        <taxon>Alteromonadaceae</taxon>
        <taxon>Alteromonas/Salinimonas group</taxon>
        <taxon>Salinimonas</taxon>
    </lineage>
</organism>
<dbReference type="NCBIfam" id="TIGR00257">
    <property type="entry name" value="IMPACT_YIGZ"/>
    <property type="match status" value="1"/>
</dbReference>
<evidence type="ECO:0000313" key="3">
    <source>
        <dbReference type="EMBL" id="QPG05084.1"/>
    </source>
</evidence>
<dbReference type="InterPro" id="IPR001498">
    <property type="entry name" value="Impact_N"/>
</dbReference>
<name>A0A7S9DW84_9ALTE</name>
<dbReference type="PANTHER" id="PTHR16301:SF20">
    <property type="entry name" value="IMPACT FAMILY MEMBER YIGZ"/>
    <property type="match status" value="1"/>
</dbReference>
<dbReference type="InterPro" id="IPR023582">
    <property type="entry name" value="Impact"/>
</dbReference>
<dbReference type="GO" id="GO:0006446">
    <property type="term" value="P:regulation of translational initiation"/>
    <property type="evidence" value="ECO:0007669"/>
    <property type="project" value="TreeGrafter"/>
</dbReference>
<accession>A0A7S9DW84</accession>
<dbReference type="Pfam" id="PF01205">
    <property type="entry name" value="Impact_N"/>
    <property type="match status" value="1"/>
</dbReference>
<keyword evidence="4" id="KW-1185">Reference proteome</keyword>
<dbReference type="InterPro" id="IPR036956">
    <property type="entry name" value="Impact_N_sf"/>
</dbReference>
<dbReference type="GO" id="GO:0043168">
    <property type="term" value="F:anion binding"/>
    <property type="evidence" value="ECO:0007669"/>
    <property type="project" value="UniProtKB-ARBA"/>
</dbReference>
<dbReference type="InterPro" id="IPR020568">
    <property type="entry name" value="Ribosomal_Su5_D2-typ_SF"/>
</dbReference>
<dbReference type="SUPFAM" id="SSF54980">
    <property type="entry name" value="EF-G C-terminal domain-like"/>
    <property type="match status" value="1"/>
</dbReference>
<protein>
    <submittedName>
        <fullName evidence="3">YigZ family protein</fullName>
    </submittedName>
</protein>
<feature type="domain" description="Impact N-terminal" evidence="2">
    <location>
        <begin position="17"/>
        <end position="123"/>
    </location>
</feature>
<dbReference type="Proteomes" id="UP000595095">
    <property type="component" value="Chromosome"/>
</dbReference>
<dbReference type="InterPro" id="IPR015796">
    <property type="entry name" value="Impact_YigZ-like"/>
</dbReference>
<gene>
    <name evidence="3" type="ORF">IT774_13220</name>
</gene>
<dbReference type="PANTHER" id="PTHR16301">
    <property type="entry name" value="IMPACT-RELATED"/>
    <property type="match status" value="1"/>
</dbReference>
<dbReference type="GO" id="GO:0017111">
    <property type="term" value="F:ribonucleoside triphosphate phosphatase activity"/>
    <property type="evidence" value="ECO:0007669"/>
    <property type="project" value="UniProtKB-ARBA"/>
</dbReference>
<evidence type="ECO:0000259" key="2">
    <source>
        <dbReference type="Pfam" id="PF01205"/>
    </source>
</evidence>
<dbReference type="InterPro" id="IPR035647">
    <property type="entry name" value="EFG_III/V"/>
</dbReference>
<dbReference type="RefSeq" id="WP_195810175.1">
    <property type="nucleotide sequence ID" value="NZ_CP064795.1"/>
</dbReference>
<dbReference type="AlphaFoldDB" id="A0A7S9DW84"/>
<comment type="similarity">
    <text evidence="1">Belongs to the IMPACT family.</text>
</comment>
<proteinExistence type="inferred from homology"/>
<dbReference type="SUPFAM" id="SSF54211">
    <property type="entry name" value="Ribosomal protein S5 domain 2-like"/>
    <property type="match status" value="1"/>
</dbReference>
<dbReference type="Gene3D" id="3.30.230.30">
    <property type="entry name" value="Impact, N-terminal domain"/>
    <property type="match status" value="1"/>
</dbReference>
<dbReference type="EMBL" id="CP064795">
    <property type="protein sequence ID" value="QPG05084.1"/>
    <property type="molecule type" value="Genomic_DNA"/>
</dbReference>
<reference evidence="3 4" key="1">
    <citation type="submission" date="2020-11" db="EMBL/GenBank/DDBJ databases">
        <title>Complete genome sequence for Salinimonas sp. strain G2-b.</title>
        <authorList>
            <person name="Park S.-J."/>
        </authorList>
    </citation>
    <scope>NUCLEOTIDE SEQUENCE [LARGE SCALE GENOMIC DNA]</scope>
    <source>
        <strain evidence="3 4">G2-b</strain>
    </source>
</reference>